<name>A0A3Q8RQV6_9FLAO</name>
<dbReference type="AlphaFoldDB" id="A0A3Q8RQV6"/>
<dbReference type="Proteomes" id="UP000274593">
    <property type="component" value="Chromosome"/>
</dbReference>
<accession>A0A3Q8RQV6</accession>
<gene>
    <name evidence="1" type="ORF">D6T69_00190</name>
</gene>
<evidence type="ECO:0000313" key="2">
    <source>
        <dbReference type="Proteomes" id="UP000274593"/>
    </source>
</evidence>
<keyword evidence="2" id="KW-1185">Reference proteome</keyword>
<organism evidence="1 2">
    <name type="scientific">Tenacibaculum singaporense</name>
    <dbReference type="NCBI Taxonomy" id="2358479"/>
    <lineage>
        <taxon>Bacteria</taxon>
        <taxon>Pseudomonadati</taxon>
        <taxon>Bacteroidota</taxon>
        <taxon>Flavobacteriia</taxon>
        <taxon>Flavobacteriales</taxon>
        <taxon>Flavobacteriaceae</taxon>
        <taxon>Tenacibaculum</taxon>
    </lineage>
</organism>
<dbReference type="EMBL" id="CP032548">
    <property type="protein sequence ID" value="AZJ34027.1"/>
    <property type="molecule type" value="Genomic_DNA"/>
</dbReference>
<sequence length="157" mass="18228">MSSCSSYREVVDNMNTEYEVLSSVLKESRGNIYYKTIIEEGNIPIESYIENKYLEFYLCSNGVDSPVKIPKEEVAFLKQKVKSVSVQRIDKLFPNLKEKTTKKKERLVTSFISMPILFRNNTMAIYYSTQTYGGEFKLLQKVNGEWETICANSVWIE</sequence>
<protein>
    <submittedName>
        <fullName evidence="1">Uncharacterized protein</fullName>
    </submittedName>
</protein>
<reference evidence="1 2" key="1">
    <citation type="submission" date="2018-09" db="EMBL/GenBank/DDBJ databases">
        <title>Insights into the microbiota of Asian seabass (Lates calcarifer) with tenacibaculosis symptoms and description of sp. nov. Tenacibaculum singaporense.</title>
        <authorList>
            <person name="Miyake S."/>
            <person name="Soh M."/>
            <person name="Azman M.N."/>
            <person name="Ngoh S.Y."/>
            <person name="Orban L."/>
        </authorList>
    </citation>
    <scope>NUCLEOTIDE SEQUENCE [LARGE SCALE GENOMIC DNA]</scope>
    <source>
        <strain evidence="1 2">DSM 106434</strain>
    </source>
</reference>
<evidence type="ECO:0000313" key="1">
    <source>
        <dbReference type="EMBL" id="AZJ34027.1"/>
    </source>
</evidence>
<proteinExistence type="predicted"/>
<dbReference type="KEGG" id="tsig:D6T69_00190"/>